<dbReference type="Proteomes" id="UP000234681">
    <property type="component" value="Chromosome 10"/>
</dbReference>
<dbReference type="AlphaFoldDB" id="A6HFJ4"/>
<sequence length="49" mass="5689">MTGELCPCSCPGVLRGERWQLCRIAAVTWCQKAAYVKDKEETVMWRREV</sequence>
<name>A6HFJ4_RAT</name>
<organism evidence="1 2">
    <name type="scientific">Rattus norvegicus</name>
    <name type="common">Rat</name>
    <dbReference type="NCBI Taxonomy" id="10116"/>
    <lineage>
        <taxon>Eukaryota</taxon>
        <taxon>Metazoa</taxon>
        <taxon>Chordata</taxon>
        <taxon>Craniata</taxon>
        <taxon>Vertebrata</taxon>
        <taxon>Euteleostomi</taxon>
        <taxon>Mammalia</taxon>
        <taxon>Eutheria</taxon>
        <taxon>Euarchontoglires</taxon>
        <taxon>Glires</taxon>
        <taxon>Rodentia</taxon>
        <taxon>Myomorpha</taxon>
        <taxon>Muroidea</taxon>
        <taxon>Muridae</taxon>
        <taxon>Murinae</taxon>
        <taxon>Rattus</taxon>
    </lineage>
</organism>
<dbReference type="EMBL" id="CH473948">
    <property type="protein sequence ID" value="EDM04799.1"/>
    <property type="molecule type" value="Genomic_DNA"/>
</dbReference>
<protein>
    <submittedName>
        <fullName evidence="1">RCG32731</fullName>
    </submittedName>
</protein>
<gene>
    <name evidence="1" type="ORF">rCG_32731</name>
</gene>
<proteinExistence type="predicted"/>
<accession>A6HFJ4</accession>
<evidence type="ECO:0000313" key="2">
    <source>
        <dbReference type="Proteomes" id="UP000234681"/>
    </source>
</evidence>
<reference evidence="1 2" key="1">
    <citation type="submission" date="2005-07" db="EMBL/GenBank/DDBJ databases">
        <authorList>
            <person name="Mural R.J."/>
            <person name="Li P.W."/>
            <person name="Adams M.D."/>
            <person name="Amanatides P.G."/>
            <person name="Baden-Tillson H."/>
            <person name="Barnstead M."/>
            <person name="Chin S.H."/>
            <person name="Dew I."/>
            <person name="Evans C.A."/>
            <person name="Ferriera S."/>
            <person name="Flanigan M."/>
            <person name="Fosler C."/>
            <person name="Glodek A."/>
            <person name="Gu Z."/>
            <person name="Holt R.A."/>
            <person name="Jennings D."/>
            <person name="Kraft C.L."/>
            <person name="Lu F."/>
            <person name="Nguyen T."/>
            <person name="Nusskern D.R."/>
            <person name="Pfannkoch C.M."/>
            <person name="Sitter C."/>
            <person name="Sutton G.G."/>
            <person name="Venter J.C."/>
            <person name="Wang Z."/>
            <person name="Woodage T."/>
            <person name="Zheng X.H."/>
            <person name="Zhong F."/>
        </authorList>
    </citation>
    <scope>NUCLEOTIDE SEQUENCE [LARGE SCALE GENOMIC DNA]</scope>
    <source>
        <strain>BN</strain>
        <strain evidence="2">Sprague-Dawley</strain>
    </source>
</reference>
<evidence type="ECO:0000313" key="1">
    <source>
        <dbReference type="EMBL" id="EDM04799.1"/>
    </source>
</evidence>